<feature type="region of interest" description="Disordered" evidence="1">
    <location>
        <begin position="1"/>
        <end position="51"/>
    </location>
</feature>
<comment type="caution">
    <text evidence="2">The sequence shown here is derived from an EMBL/GenBank/DDBJ whole genome shotgun (WGS) entry which is preliminary data.</text>
</comment>
<feature type="region of interest" description="Disordered" evidence="1">
    <location>
        <begin position="67"/>
        <end position="112"/>
    </location>
</feature>
<evidence type="ECO:0000313" key="3">
    <source>
        <dbReference type="Proteomes" id="UP001152888"/>
    </source>
</evidence>
<dbReference type="EMBL" id="CAKOFQ010006674">
    <property type="protein sequence ID" value="CAH1957821.1"/>
    <property type="molecule type" value="Genomic_DNA"/>
</dbReference>
<dbReference type="AlphaFoldDB" id="A0A9P0NVC6"/>
<feature type="compositionally biased region" description="Basic and acidic residues" evidence="1">
    <location>
        <begin position="40"/>
        <end position="51"/>
    </location>
</feature>
<gene>
    <name evidence="2" type="ORF">ACAOBT_LOCUS2315</name>
</gene>
<protein>
    <submittedName>
        <fullName evidence="2">Uncharacterized protein</fullName>
    </submittedName>
</protein>
<evidence type="ECO:0000313" key="2">
    <source>
        <dbReference type="EMBL" id="CAH1957821.1"/>
    </source>
</evidence>
<evidence type="ECO:0000256" key="1">
    <source>
        <dbReference type="SAM" id="MobiDB-lite"/>
    </source>
</evidence>
<dbReference type="Proteomes" id="UP001152888">
    <property type="component" value="Unassembled WGS sequence"/>
</dbReference>
<feature type="compositionally biased region" description="Basic and acidic residues" evidence="1">
    <location>
        <begin position="68"/>
        <end position="77"/>
    </location>
</feature>
<reference evidence="2" key="1">
    <citation type="submission" date="2022-03" db="EMBL/GenBank/DDBJ databases">
        <authorList>
            <person name="Sayadi A."/>
        </authorList>
    </citation>
    <scope>NUCLEOTIDE SEQUENCE</scope>
</reference>
<keyword evidence="3" id="KW-1185">Reference proteome</keyword>
<accession>A0A9P0NVC6</accession>
<name>A0A9P0NVC6_ACAOB</name>
<organism evidence="2 3">
    <name type="scientific">Acanthoscelides obtectus</name>
    <name type="common">Bean weevil</name>
    <name type="synonym">Bruchus obtectus</name>
    <dbReference type="NCBI Taxonomy" id="200917"/>
    <lineage>
        <taxon>Eukaryota</taxon>
        <taxon>Metazoa</taxon>
        <taxon>Ecdysozoa</taxon>
        <taxon>Arthropoda</taxon>
        <taxon>Hexapoda</taxon>
        <taxon>Insecta</taxon>
        <taxon>Pterygota</taxon>
        <taxon>Neoptera</taxon>
        <taxon>Endopterygota</taxon>
        <taxon>Coleoptera</taxon>
        <taxon>Polyphaga</taxon>
        <taxon>Cucujiformia</taxon>
        <taxon>Chrysomeloidea</taxon>
        <taxon>Chrysomelidae</taxon>
        <taxon>Bruchinae</taxon>
        <taxon>Bruchini</taxon>
        <taxon>Acanthoscelides</taxon>
    </lineage>
</organism>
<sequence>MCNSSSSNGHPPVTAENHRPRITPLAKRRMAVGDAGWPDNARRDADQRFQDNEQRCQIYALKSRKRFPKTEGVDIKRGSGRGQLHRCSGGTKALKQDKNEEREQRDEERPWSLGIPNKYGQQTLVMDKCCHSLTVSAWYVATPRRSPSVRGFTFSDRTDDTTSPSFKVNF</sequence>
<feature type="compositionally biased region" description="Basic and acidic residues" evidence="1">
    <location>
        <begin position="94"/>
        <end position="110"/>
    </location>
</feature>
<proteinExistence type="predicted"/>